<dbReference type="AlphaFoldDB" id="A0A5B7DJN8"/>
<dbReference type="EMBL" id="VSRR010000968">
    <property type="protein sequence ID" value="MPC21375.1"/>
    <property type="molecule type" value="Genomic_DNA"/>
</dbReference>
<comment type="caution">
    <text evidence="2">The sequence shown here is derived from an EMBL/GenBank/DDBJ whole genome shotgun (WGS) entry which is preliminary data.</text>
</comment>
<sequence length="96" mass="10356">MADAAEAMKEKLLEDQRPAHPTSPHPARHPPPVHPRATLAHHPKLGHASHPCSLRYHTPHCHSPLSPLLSSLLALSPLYSRRCATITTGGKGKCSS</sequence>
<proteinExistence type="predicted"/>
<name>A0A5B7DJN8_PORTR</name>
<accession>A0A5B7DJN8</accession>
<evidence type="ECO:0000313" key="3">
    <source>
        <dbReference type="Proteomes" id="UP000324222"/>
    </source>
</evidence>
<feature type="compositionally biased region" description="Basic and acidic residues" evidence="1">
    <location>
        <begin position="1"/>
        <end position="18"/>
    </location>
</feature>
<dbReference type="Proteomes" id="UP000324222">
    <property type="component" value="Unassembled WGS sequence"/>
</dbReference>
<protein>
    <submittedName>
        <fullName evidence="2">Uncharacterized protein</fullName>
    </submittedName>
</protein>
<reference evidence="2 3" key="1">
    <citation type="submission" date="2019-05" db="EMBL/GenBank/DDBJ databases">
        <title>Another draft genome of Portunus trituberculatus and its Hox gene families provides insights of decapod evolution.</title>
        <authorList>
            <person name="Jeong J.-H."/>
            <person name="Song I."/>
            <person name="Kim S."/>
            <person name="Choi T."/>
            <person name="Kim D."/>
            <person name="Ryu S."/>
            <person name="Kim W."/>
        </authorList>
    </citation>
    <scope>NUCLEOTIDE SEQUENCE [LARGE SCALE GENOMIC DNA]</scope>
    <source>
        <tissue evidence="2">Muscle</tissue>
    </source>
</reference>
<evidence type="ECO:0000313" key="2">
    <source>
        <dbReference type="EMBL" id="MPC21375.1"/>
    </source>
</evidence>
<organism evidence="2 3">
    <name type="scientific">Portunus trituberculatus</name>
    <name type="common">Swimming crab</name>
    <name type="synonym">Neptunus trituberculatus</name>
    <dbReference type="NCBI Taxonomy" id="210409"/>
    <lineage>
        <taxon>Eukaryota</taxon>
        <taxon>Metazoa</taxon>
        <taxon>Ecdysozoa</taxon>
        <taxon>Arthropoda</taxon>
        <taxon>Crustacea</taxon>
        <taxon>Multicrustacea</taxon>
        <taxon>Malacostraca</taxon>
        <taxon>Eumalacostraca</taxon>
        <taxon>Eucarida</taxon>
        <taxon>Decapoda</taxon>
        <taxon>Pleocyemata</taxon>
        <taxon>Brachyura</taxon>
        <taxon>Eubrachyura</taxon>
        <taxon>Portunoidea</taxon>
        <taxon>Portunidae</taxon>
        <taxon>Portuninae</taxon>
        <taxon>Portunus</taxon>
    </lineage>
</organism>
<evidence type="ECO:0000256" key="1">
    <source>
        <dbReference type="SAM" id="MobiDB-lite"/>
    </source>
</evidence>
<keyword evidence="3" id="KW-1185">Reference proteome</keyword>
<gene>
    <name evidence="2" type="ORF">E2C01_014358</name>
</gene>
<feature type="compositionally biased region" description="Pro residues" evidence="1">
    <location>
        <begin position="21"/>
        <end position="34"/>
    </location>
</feature>
<feature type="region of interest" description="Disordered" evidence="1">
    <location>
        <begin position="1"/>
        <end position="46"/>
    </location>
</feature>